<dbReference type="InterPro" id="IPR017871">
    <property type="entry name" value="ABC_transporter-like_CS"/>
</dbReference>
<dbReference type="GO" id="GO:0005886">
    <property type="term" value="C:plasma membrane"/>
    <property type="evidence" value="ECO:0007669"/>
    <property type="project" value="UniProtKB-SubCell"/>
</dbReference>
<dbReference type="GO" id="GO:0016887">
    <property type="term" value="F:ATP hydrolysis activity"/>
    <property type="evidence" value="ECO:0007669"/>
    <property type="project" value="InterPro"/>
</dbReference>
<dbReference type="InterPro" id="IPR003593">
    <property type="entry name" value="AAA+_ATPase"/>
</dbReference>
<keyword evidence="3" id="KW-0813">Transport</keyword>
<keyword evidence="7" id="KW-0472">Membrane</keyword>
<dbReference type="InterPro" id="IPR027417">
    <property type="entry name" value="P-loop_NTPase"/>
</dbReference>
<dbReference type="PANTHER" id="PTHR43166:SF9">
    <property type="entry name" value="GLUTAMATE_ASPARTATE IMPORT ATP-BINDING PROTEIN GLTL"/>
    <property type="match status" value="1"/>
</dbReference>
<proteinExistence type="inferred from homology"/>
<keyword evidence="6" id="KW-0067">ATP-binding</keyword>
<sequence length="360" mass="40946">MISIRNLSKRYQNLIIFQNVNLEIDRGDAVAIIGPSGCGKSTLLRCINGLERPTEGEVWFDGMNLTNSKASLEKIRSRMGMVYQSFNLFSHLNVLENVMMAPMVVNHIPKQKAAQEALEYLKLVGLQNRSFHMPNQLSGGQKQRIAIARCLAMHPDVILFDEPTSALDPTMVDEVLGVIQRLIREKMTCVIVTHEMEFARKVSNKVVYMDEMGIYETGTPDQIFLSPCREKTQAFIHKLHVFEKNINEYNADIYSFMSEVRSYCSQYGFTSKQLNTINLIYEELIFPLIKNRGSQKEINFKLRSTSAGEKMEIFIADENASEDILLSSNIDEFGVKIIRASARKVSSTFIENKAVVHIEL</sequence>
<evidence type="ECO:0000256" key="6">
    <source>
        <dbReference type="ARBA" id="ARBA00022840"/>
    </source>
</evidence>
<evidence type="ECO:0000313" key="9">
    <source>
        <dbReference type="EMBL" id="GAP40345.1"/>
    </source>
</evidence>
<dbReference type="OrthoDB" id="4075047at2"/>
<dbReference type="EMBL" id="DF968181">
    <property type="protein sequence ID" value="GAP40345.1"/>
    <property type="molecule type" value="Genomic_DNA"/>
</dbReference>
<dbReference type="InterPro" id="IPR003439">
    <property type="entry name" value="ABC_transporter-like_ATP-bd"/>
</dbReference>
<dbReference type="SUPFAM" id="SSF52540">
    <property type="entry name" value="P-loop containing nucleoside triphosphate hydrolases"/>
    <property type="match status" value="1"/>
</dbReference>
<keyword evidence="5" id="KW-0547">Nucleotide-binding</keyword>
<accession>A0A0S7BU99</accession>
<dbReference type="STRING" id="1678840.ATC1_13317"/>
<evidence type="ECO:0000313" key="10">
    <source>
        <dbReference type="Proteomes" id="UP000053370"/>
    </source>
</evidence>
<dbReference type="PROSITE" id="PS00211">
    <property type="entry name" value="ABC_TRANSPORTER_1"/>
    <property type="match status" value="1"/>
</dbReference>
<dbReference type="PATRIC" id="fig|1678840.3.peg.1578"/>
<organism evidence="9">
    <name type="scientific">Flexilinea flocculi</name>
    <dbReference type="NCBI Taxonomy" id="1678840"/>
    <lineage>
        <taxon>Bacteria</taxon>
        <taxon>Bacillati</taxon>
        <taxon>Chloroflexota</taxon>
        <taxon>Anaerolineae</taxon>
        <taxon>Anaerolineales</taxon>
        <taxon>Anaerolineaceae</taxon>
        <taxon>Flexilinea</taxon>
    </lineage>
</organism>
<name>A0A0S7BU99_9CHLR</name>
<keyword evidence="10" id="KW-1185">Reference proteome</keyword>
<evidence type="ECO:0000256" key="5">
    <source>
        <dbReference type="ARBA" id="ARBA00022741"/>
    </source>
</evidence>
<evidence type="ECO:0000256" key="3">
    <source>
        <dbReference type="ARBA" id="ARBA00022448"/>
    </source>
</evidence>
<feature type="domain" description="ABC transporter" evidence="8">
    <location>
        <begin position="2"/>
        <end position="236"/>
    </location>
</feature>
<dbReference type="AlphaFoldDB" id="A0A0S7BU99"/>
<dbReference type="CDD" id="cd03262">
    <property type="entry name" value="ABC_HisP_GlnQ"/>
    <property type="match status" value="1"/>
</dbReference>
<dbReference type="GO" id="GO:0005524">
    <property type="term" value="F:ATP binding"/>
    <property type="evidence" value="ECO:0007669"/>
    <property type="project" value="UniProtKB-KW"/>
</dbReference>
<evidence type="ECO:0000256" key="7">
    <source>
        <dbReference type="ARBA" id="ARBA00023136"/>
    </source>
</evidence>
<comment type="subcellular location">
    <subcellularLocation>
        <location evidence="1">Cell membrane</location>
        <topology evidence="1">Peripheral membrane protein</topology>
    </subcellularLocation>
</comment>
<gene>
    <name evidence="9" type="ORF">ATC1_13317</name>
</gene>
<evidence type="ECO:0000259" key="8">
    <source>
        <dbReference type="PROSITE" id="PS50893"/>
    </source>
</evidence>
<evidence type="ECO:0000256" key="1">
    <source>
        <dbReference type="ARBA" id="ARBA00004202"/>
    </source>
</evidence>
<evidence type="ECO:0000256" key="2">
    <source>
        <dbReference type="ARBA" id="ARBA00005417"/>
    </source>
</evidence>
<dbReference type="Proteomes" id="UP000053370">
    <property type="component" value="Unassembled WGS sequence"/>
</dbReference>
<dbReference type="Pfam" id="PF00005">
    <property type="entry name" value="ABC_tran"/>
    <property type="match status" value="1"/>
</dbReference>
<keyword evidence="4" id="KW-1003">Cell membrane</keyword>
<evidence type="ECO:0000256" key="4">
    <source>
        <dbReference type="ARBA" id="ARBA00022475"/>
    </source>
</evidence>
<dbReference type="Gene3D" id="3.40.50.300">
    <property type="entry name" value="P-loop containing nucleotide triphosphate hydrolases"/>
    <property type="match status" value="1"/>
</dbReference>
<dbReference type="RefSeq" id="WP_062279553.1">
    <property type="nucleotide sequence ID" value="NZ_DF968181.1"/>
</dbReference>
<protein>
    <submittedName>
        <fullName evidence="9">ABC-type polar amino acid transport system, ATPase component</fullName>
    </submittedName>
</protein>
<comment type="similarity">
    <text evidence="2">Belongs to the ABC transporter superfamily.</text>
</comment>
<reference evidence="9" key="1">
    <citation type="journal article" date="2015" name="Genome Announc.">
        <title>Draft Genome Sequence of Anaerolineae Strain TC1, a Novel Isolate from a Methanogenic Wastewater Treatment System.</title>
        <authorList>
            <person name="Matsuura N."/>
            <person name="Tourlousse D.M."/>
            <person name="Sun L."/>
            <person name="Toyonaga M."/>
            <person name="Kuroda K."/>
            <person name="Ohashi A."/>
            <person name="Cruz R."/>
            <person name="Yamaguchi T."/>
            <person name="Sekiguchi Y."/>
        </authorList>
    </citation>
    <scope>NUCLEOTIDE SEQUENCE [LARGE SCALE GENOMIC DNA]</scope>
    <source>
        <strain evidence="9">TC1</strain>
    </source>
</reference>
<dbReference type="PROSITE" id="PS50893">
    <property type="entry name" value="ABC_TRANSPORTER_2"/>
    <property type="match status" value="1"/>
</dbReference>
<dbReference type="InterPro" id="IPR050086">
    <property type="entry name" value="MetN_ABC_transporter-like"/>
</dbReference>
<dbReference type="PANTHER" id="PTHR43166">
    <property type="entry name" value="AMINO ACID IMPORT ATP-BINDING PROTEIN"/>
    <property type="match status" value="1"/>
</dbReference>
<dbReference type="SMART" id="SM00382">
    <property type="entry name" value="AAA"/>
    <property type="match status" value="1"/>
</dbReference>